<dbReference type="AlphaFoldDB" id="A0AAD4LM37"/>
<sequence>MPPLLHVYVPLMLWSPKLTSTLDHGPGSTVGASDTDTQLSTKSEQMLVRKRQMDVQAVADSVSAVPSDRVPAGITWLVRPYTMNASYPGACSH</sequence>
<evidence type="ECO:0000313" key="2">
    <source>
        <dbReference type="Proteomes" id="UP001201163"/>
    </source>
</evidence>
<name>A0AAD4LM37_9AGAM</name>
<accession>A0AAD4LM37</accession>
<protein>
    <submittedName>
        <fullName evidence="1">Uncharacterized protein</fullName>
    </submittedName>
</protein>
<keyword evidence="2" id="KW-1185">Reference proteome</keyword>
<comment type="caution">
    <text evidence="1">The sequence shown here is derived from an EMBL/GenBank/DDBJ whole genome shotgun (WGS) entry which is preliminary data.</text>
</comment>
<evidence type="ECO:0000313" key="1">
    <source>
        <dbReference type="EMBL" id="KAH8997339.1"/>
    </source>
</evidence>
<gene>
    <name evidence="1" type="ORF">EDB92DRAFT_1412606</name>
</gene>
<dbReference type="Proteomes" id="UP001201163">
    <property type="component" value="Unassembled WGS sequence"/>
</dbReference>
<organism evidence="1 2">
    <name type="scientific">Lactarius akahatsu</name>
    <dbReference type="NCBI Taxonomy" id="416441"/>
    <lineage>
        <taxon>Eukaryota</taxon>
        <taxon>Fungi</taxon>
        <taxon>Dikarya</taxon>
        <taxon>Basidiomycota</taxon>
        <taxon>Agaricomycotina</taxon>
        <taxon>Agaricomycetes</taxon>
        <taxon>Russulales</taxon>
        <taxon>Russulaceae</taxon>
        <taxon>Lactarius</taxon>
    </lineage>
</organism>
<dbReference type="EMBL" id="JAKELL010000007">
    <property type="protein sequence ID" value="KAH8997339.1"/>
    <property type="molecule type" value="Genomic_DNA"/>
</dbReference>
<reference evidence="1" key="1">
    <citation type="submission" date="2022-01" db="EMBL/GenBank/DDBJ databases">
        <title>Comparative genomics reveals a dynamic genome evolution in the ectomycorrhizal milk-cap (Lactarius) mushrooms.</title>
        <authorList>
            <consortium name="DOE Joint Genome Institute"/>
            <person name="Lebreton A."/>
            <person name="Tang N."/>
            <person name="Kuo A."/>
            <person name="LaButti K."/>
            <person name="Drula E."/>
            <person name="Barry K."/>
            <person name="Clum A."/>
            <person name="Lipzen A."/>
            <person name="Mousain D."/>
            <person name="Ng V."/>
            <person name="Wang R."/>
            <person name="Wang X."/>
            <person name="Dai Y."/>
            <person name="Henrissat B."/>
            <person name="Grigoriev I.V."/>
            <person name="Guerin-Laguette A."/>
            <person name="Yu F."/>
            <person name="Martin F.M."/>
        </authorList>
    </citation>
    <scope>NUCLEOTIDE SEQUENCE</scope>
    <source>
        <strain evidence="1">QP</strain>
    </source>
</reference>
<proteinExistence type="predicted"/>